<organism evidence="7 8">
    <name type="scientific">Tectimicrobiota bacterium</name>
    <dbReference type="NCBI Taxonomy" id="2528274"/>
    <lineage>
        <taxon>Bacteria</taxon>
        <taxon>Pseudomonadati</taxon>
        <taxon>Nitrospinota/Tectimicrobiota group</taxon>
        <taxon>Candidatus Tectimicrobiota</taxon>
    </lineage>
</organism>
<dbReference type="GO" id="GO:0016491">
    <property type="term" value="F:oxidoreductase activity"/>
    <property type="evidence" value="ECO:0007669"/>
    <property type="project" value="UniProtKB-KW"/>
</dbReference>
<accession>A0A937W565</accession>
<dbReference type="GO" id="GO:0046872">
    <property type="term" value="F:metal ion binding"/>
    <property type="evidence" value="ECO:0007669"/>
    <property type="project" value="UniProtKB-KW"/>
</dbReference>
<gene>
    <name evidence="7" type="ORF">FJZ47_25265</name>
</gene>
<dbReference type="PANTHER" id="PTHR21266">
    <property type="entry name" value="IRON-SULFUR DOMAIN CONTAINING PROTEIN"/>
    <property type="match status" value="1"/>
</dbReference>
<keyword evidence="4" id="KW-0408">Iron</keyword>
<dbReference type="InterPro" id="IPR036922">
    <property type="entry name" value="Rieske_2Fe-2S_sf"/>
</dbReference>
<dbReference type="InterPro" id="IPR045623">
    <property type="entry name" value="LigXa_C"/>
</dbReference>
<reference evidence="7" key="1">
    <citation type="submission" date="2019-03" db="EMBL/GenBank/DDBJ databases">
        <title>Lake Tanganyika Metagenome-Assembled Genomes (MAGs).</title>
        <authorList>
            <person name="Tran P."/>
        </authorList>
    </citation>
    <scope>NUCLEOTIDE SEQUENCE</scope>
    <source>
        <strain evidence="7">K_DeepCast_65m_m2_066</strain>
    </source>
</reference>
<evidence type="ECO:0000256" key="3">
    <source>
        <dbReference type="ARBA" id="ARBA00023002"/>
    </source>
</evidence>
<evidence type="ECO:0000259" key="6">
    <source>
        <dbReference type="PROSITE" id="PS51296"/>
    </source>
</evidence>
<comment type="caution">
    <text evidence="7">The sequence shown here is derived from an EMBL/GenBank/DDBJ whole genome shotgun (WGS) entry which is preliminary data.</text>
</comment>
<evidence type="ECO:0000256" key="4">
    <source>
        <dbReference type="ARBA" id="ARBA00023004"/>
    </source>
</evidence>
<dbReference type="Gene3D" id="2.102.10.10">
    <property type="entry name" value="Rieske [2Fe-2S] iron-sulphur domain"/>
    <property type="match status" value="1"/>
</dbReference>
<protein>
    <submittedName>
        <fullName evidence="7">Rieske 2Fe-2S domain-containing protein</fullName>
    </submittedName>
</protein>
<keyword evidence="3" id="KW-0560">Oxidoreductase</keyword>
<dbReference type="InterPro" id="IPR017941">
    <property type="entry name" value="Rieske_2Fe-2S"/>
</dbReference>
<evidence type="ECO:0000256" key="1">
    <source>
        <dbReference type="ARBA" id="ARBA00022714"/>
    </source>
</evidence>
<dbReference type="Pfam" id="PF19301">
    <property type="entry name" value="LigXa_C"/>
    <property type="match status" value="1"/>
</dbReference>
<dbReference type="GO" id="GO:0051537">
    <property type="term" value="F:2 iron, 2 sulfur cluster binding"/>
    <property type="evidence" value="ECO:0007669"/>
    <property type="project" value="UniProtKB-KW"/>
</dbReference>
<evidence type="ECO:0000313" key="7">
    <source>
        <dbReference type="EMBL" id="MBM3227091.1"/>
    </source>
</evidence>
<dbReference type="SUPFAM" id="SSF50022">
    <property type="entry name" value="ISP domain"/>
    <property type="match status" value="1"/>
</dbReference>
<dbReference type="PROSITE" id="PS51296">
    <property type="entry name" value="RIESKE"/>
    <property type="match status" value="1"/>
</dbReference>
<keyword evidence="1" id="KW-0001">2Fe-2S</keyword>
<dbReference type="Gene3D" id="3.90.380.10">
    <property type="entry name" value="Naphthalene 1,2-dioxygenase Alpha Subunit, Chain A, domain 1"/>
    <property type="match status" value="1"/>
</dbReference>
<dbReference type="PANTHER" id="PTHR21266:SF59">
    <property type="entry name" value="BLR4922 PROTEIN"/>
    <property type="match status" value="1"/>
</dbReference>
<name>A0A937W565_UNCTE</name>
<sequence length="425" mass="48091">MLSREDNELITRVGAGTPMGDTMRRYWIPALLAWELPEPDCPPVRVRLLGEDLVAFRDTAGRIGLLDEYCPHRLVSLFFGRNEGCGLRCVYHGWKFDVTGQCVDMMNEPDELNFKQKIHTTSYPTVEIGGIIWTYMGPPALQPALPKFAWTQTPETHRHVSKVIQESNWLQGLEGGIDTSHAPILHRVLTENTTRPGFKPSNPFVRGKAPNLVVDITEYGYQYAGVRPLGETEQHIRTYHFILPFHQIRPSTTAAGDLAIAGHIWVPMDDENTMVYNWDYSLGEPLTEEDRLDRRTGNGALDVDQTTFKSYKNRSNNYMIDREVQKYETFTGIDGINVQDRALQETMGRIVDRSKEHLGPADKAIIQARRLLLQAIKTVQEGGTPRGASKAYYLLRAAEGVLPRDLDWREVLTPEMAGVDIVQTV</sequence>
<dbReference type="Proteomes" id="UP000712673">
    <property type="component" value="Unassembled WGS sequence"/>
</dbReference>
<dbReference type="AlphaFoldDB" id="A0A937W565"/>
<evidence type="ECO:0000256" key="5">
    <source>
        <dbReference type="ARBA" id="ARBA00023014"/>
    </source>
</evidence>
<evidence type="ECO:0000313" key="8">
    <source>
        <dbReference type="Proteomes" id="UP000712673"/>
    </source>
</evidence>
<dbReference type="EMBL" id="VGLS01001186">
    <property type="protein sequence ID" value="MBM3227091.1"/>
    <property type="molecule type" value="Genomic_DNA"/>
</dbReference>
<keyword evidence="2" id="KW-0479">Metal-binding</keyword>
<dbReference type="SUPFAM" id="SSF55961">
    <property type="entry name" value="Bet v1-like"/>
    <property type="match status" value="1"/>
</dbReference>
<dbReference type="Pfam" id="PF00355">
    <property type="entry name" value="Rieske"/>
    <property type="match status" value="1"/>
</dbReference>
<proteinExistence type="predicted"/>
<evidence type="ECO:0000256" key="2">
    <source>
        <dbReference type="ARBA" id="ARBA00022723"/>
    </source>
</evidence>
<feature type="domain" description="Rieske" evidence="6">
    <location>
        <begin position="27"/>
        <end position="134"/>
    </location>
</feature>
<dbReference type="InterPro" id="IPR050584">
    <property type="entry name" value="Cholesterol_7-desaturase"/>
</dbReference>
<keyword evidence="5" id="KW-0411">Iron-sulfur</keyword>
<dbReference type="CDD" id="cd03479">
    <property type="entry name" value="Rieske_RO_Alpha_PhDO_like"/>
    <property type="match status" value="1"/>
</dbReference>